<dbReference type="InterPro" id="IPR009080">
    <property type="entry name" value="tRNAsynth_Ia_anticodon-bd"/>
</dbReference>
<evidence type="ECO:0000256" key="3">
    <source>
        <dbReference type="ARBA" id="ARBA00022741"/>
    </source>
</evidence>
<dbReference type="PANTHER" id="PTHR11956:SF5">
    <property type="entry name" value="ARGININE--TRNA LIGASE, CYTOPLASMIC"/>
    <property type="match status" value="1"/>
</dbReference>
<dbReference type="FunFam" id="3.40.50.620:FF:000116">
    <property type="entry name" value="Arginine--tRNA ligase"/>
    <property type="match status" value="1"/>
</dbReference>
<dbReference type="SMART" id="SM00836">
    <property type="entry name" value="DALR_1"/>
    <property type="match status" value="1"/>
</dbReference>
<dbReference type="NCBIfam" id="TIGR00456">
    <property type="entry name" value="argS"/>
    <property type="match status" value="1"/>
</dbReference>
<evidence type="ECO:0000256" key="4">
    <source>
        <dbReference type="ARBA" id="ARBA00022840"/>
    </source>
</evidence>
<evidence type="ECO:0000256" key="1">
    <source>
        <dbReference type="ARBA" id="ARBA00005594"/>
    </source>
</evidence>
<dbReference type="EMBL" id="FNPI01000006">
    <property type="protein sequence ID" value="SDZ12264.1"/>
    <property type="molecule type" value="Genomic_DNA"/>
</dbReference>
<keyword evidence="5 8" id="KW-0648">Protein biosynthesis</keyword>
<dbReference type="Pfam" id="PF03485">
    <property type="entry name" value="Arg_tRNA_synt_N"/>
    <property type="match status" value="1"/>
</dbReference>
<comment type="subunit">
    <text evidence="8">Monomer.</text>
</comment>
<dbReference type="GO" id="GO:0005737">
    <property type="term" value="C:cytoplasm"/>
    <property type="evidence" value="ECO:0007669"/>
    <property type="project" value="UniProtKB-SubCell"/>
</dbReference>
<dbReference type="SUPFAM" id="SSF52374">
    <property type="entry name" value="Nucleotidylyl transferase"/>
    <property type="match status" value="1"/>
</dbReference>
<evidence type="ECO:0000256" key="6">
    <source>
        <dbReference type="ARBA" id="ARBA00023146"/>
    </source>
</evidence>
<dbReference type="SUPFAM" id="SSF55190">
    <property type="entry name" value="Arginyl-tRNA synthetase (ArgRS), N-terminal 'additional' domain"/>
    <property type="match status" value="1"/>
</dbReference>
<dbReference type="Pfam" id="PF00750">
    <property type="entry name" value="tRNA-synt_1d"/>
    <property type="match status" value="1"/>
</dbReference>
<evidence type="ECO:0000313" key="12">
    <source>
        <dbReference type="EMBL" id="SDZ12264.1"/>
    </source>
</evidence>
<dbReference type="InterPro" id="IPR035684">
    <property type="entry name" value="ArgRS_core"/>
</dbReference>
<evidence type="ECO:0000259" key="11">
    <source>
        <dbReference type="SMART" id="SM01016"/>
    </source>
</evidence>
<keyword evidence="8" id="KW-0963">Cytoplasm</keyword>
<evidence type="ECO:0000259" key="10">
    <source>
        <dbReference type="SMART" id="SM00836"/>
    </source>
</evidence>
<dbReference type="InterPro" id="IPR008909">
    <property type="entry name" value="DALR_anticod-bd"/>
</dbReference>
<keyword evidence="6 8" id="KW-0030">Aminoacyl-tRNA synthetase</keyword>
<dbReference type="AlphaFoldDB" id="A0A1H3QFB9"/>
<evidence type="ECO:0000256" key="8">
    <source>
        <dbReference type="HAMAP-Rule" id="MF_00123"/>
    </source>
</evidence>
<dbReference type="Gene3D" id="1.10.730.10">
    <property type="entry name" value="Isoleucyl-tRNA Synthetase, Domain 1"/>
    <property type="match status" value="1"/>
</dbReference>
<feature type="domain" description="Arginyl tRNA synthetase N-terminal" evidence="11">
    <location>
        <begin position="34"/>
        <end position="114"/>
    </location>
</feature>
<dbReference type="Pfam" id="PF05746">
    <property type="entry name" value="DALR_1"/>
    <property type="match status" value="1"/>
</dbReference>
<evidence type="ECO:0000256" key="9">
    <source>
        <dbReference type="RuleBase" id="RU363038"/>
    </source>
</evidence>
<dbReference type="GO" id="GO:0006420">
    <property type="term" value="P:arginyl-tRNA aminoacylation"/>
    <property type="evidence" value="ECO:0007669"/>
    <property type="project" value="UniProtKB-UniRule"/>
</dbReference>
<accession>A0A1H3QFB9</accession>
<protein>
    <recommendedName>
        <fullName evidence="8">Arginine--tRNA ligase</fullName>
        <ecNumber evidence="8">6.1.1.19</ecNumber>
    </recommendedName>
    <alternativeName>
        <fullName evidence="8">Arginyl-tRNA synthetase</fullName>
        <shortName evidence="8">ArgRS</shortName>
    </alternativeName>
</protein>
<dbReference type="Proteomes" id="UP000198935">
    <property type="component" value="Unassembled WGS sequence"/>
</dbReference>
<keyword evidence="4 8" id="KW-0067">ATP-binding</keyword>
<keyword evidence="13" id="KW-1185">Reference proteome</keyword>
<dbReference type="GO" id="GO:0005524">
    <property type="term" value="F:ATP binding"/>
    <property type="evidence" value="ECO:0007669"/>
    <property type="project" value="UniProtKB-UniRule"/>
</dbReference>
<dbReference type="SUPFAM" id="SSF47323">
    <property type="entry name" value="Anticodon-binding domain of a subclass of class I aminoacyl-tRNA synthetases"/>
    <property type="match status" value="1"/>
</dbReference>
<dbReference type="InterPro" id="IPR014729">
    <property type="entry name" value="Rossmann-like_a/b/a_fold"/>
</dbReference>
<dbReference type="HAMAP" id="MF_00123">
    <property type="entry name" value="Arg_tRNA_synth"/>
    <property type="match status" value="1"/>
</dbReference>
<dbReference type="CDD" id="cd00671">
    <property type="entry name" value="ArgRS_core"/>
    <property type="match status" value="1"/>
</dbReference>
<dbReference type="InterPro" id="IPR036695">
    <property type="entry name" value="Arg-tRNA-synth_N_sf"/>
</dbReference>
<feature type="domain" description="DALR anticodon binding" evidence="10">
    <location>
        <begin position="479"/>
        <end position="596"/>
    </location>
</feature>
<sequence>MCARQKKEAWERKPERKLITSKFAERKRTMEWKQIFADAIFAAMKKTALEKKVMYSLIEHPKHEQHGDLAFPCFQLAKHLRKAPNKIAEELAANLSNSYIEKAEAVGPYVNVFFHKATAGRDILTEILSEQGEYGSSKQRGKGKVVIDFSSPNIAKPFSMGHLRSTVIGQALANLAEKNGYQAVKINHLGDWGTQFGKLMAAYKKWGDERELKAQPISTLLKLYVRFHEEAENNPKLLAEGRQWFQRLETKDREAEALWRWFRDESIKAFEKVYQLLGITFDAVQGESFYNDRMSAVVKELEDKHLLEESDGAKVVQAGDDMPPCLIQKTDGTTLYATRDLAAALYRKQEYDFASCMYVVGGEQQLHFQQLFAVLEKMGYSWAGDLVHVPFGLILKDGKKMSTRKGKIIFLERVIQEAIDKAKKNILEKNPQLPDIGEVAEQVGVGAVIFHDLKNERMGNVEFNVNHMLTFEGETGPYVQYTAARAQTLLEKARLKEGGSAAEMETVTMVDEEAWEVIKLLEQFPSEVVRAYESLEPSVIAKYLVRLSQAFNSYYGKVKILSGDAMERSRLAVAGSVIIVLKEGLRLLNIQSPQKM</sequence>
<dbReference type="PRINTS" id="PR01038">
    <property type="entry name" value="TRNASYNTHARG"/>
</dbReference>
<organism evidence="12 13">
    <name type="scientific">Evansella caseinilytica</name>
    <dbReference type="NCBI Taxonomy" id="1503961"/>
    <lineage>
        <taxon>Bacteria</taxon>
        <taxon>Bacillati</taxon>
        <taxon>Bacillota</taxon>
        <taxon>Bacilli</taxon>
        <taxon>Bacillales</taxon>
        <taxon>Bacillaceae</taxon>
        <taxon>Evansella</taxon>
    </lineage>
</organism>
<reference evidence="13" key="1">
    <citation type="submission" date="2016-10" db="EMBL/GenBank/DDBJ databases">
        <authorList>
            <person name="Varghese N."/>
            <person name="Submissions S."/>
        </authorList>
    </citation>
    <scope>NUCLEOTIDE SEQUENCE [LARGE SCALE GENOMIC DNA]</scope>
    <source>
        <strain evidence="13">SP</strain>
    </source>
</reference>
<evidence type="ECO:0000256" key="5">
    <source>
        <dbReference type="ARBA" id="ARBA00022917"/>
    </source>
</evidence>
<comment type="subcellular location">
    <subcellularLocation>
        <location evidence="8">Cytoplasm</location>
    </subcellularLocation>
</comment>
<dbReference type="EC" id="6.1.1.19" evidence="8"/>
<dbReference type="InterPro" id="IPR005148">
    <property type="entry name" value="Arg-tRNA-synth_N"/>
</dbReference>
<keyword evidence="3 8" id="KW-0547">Nucleotide-binding</keyword>
<dbReference type="Gene3D" id="3.30.1360.70">
    <property type="entry name" value="Arginyl tRNA synthetase N-terminal domain"/>
    <property type="match status" value="1"/>
</dbReference>
<evidence type="ECO:0000256" key="2">
    <source>
        <dbReference type="ARBA" id="ARBA00022598"/>
    </source>
</evidence>
<name>A0A1H3QFB9_9BACI</name>
<dbReference type="Gene3D" id="3.40.50.620">
    <property type="entry name" value="HUPs"/>
    <property type="match status" value="1"/>
</dbReference>
<dbReference type="InterPro" id="IPR001278">
    <property type="entry name" value="Arg-tRNA-ligase"/>
</dbReference>
<gene>
    <name evidence="8" type="primary">argS</name>
    <name evidence="12" type="ORF">SAMN05421736_106160</name>
</gene>
<evidence type="ECO:0000313" key="13">
    <source>
        <dbReference type="Proteomes" id="UP000198935"/>
    </source>
</evidence>
<dbReference type="PANTHER" id="PTHR11956">
    <property type="entry name" value="ARGINYL-TRNA SYNTHETASE"/>
    <property type="match status" value="1"/>
</dbReference>
<dbReference type="SMART" id="SM01016">
    <property type="entry name" value="Arg_tRNA_synt_N"/>
    <property type="match status" value="1"/>
</dbReference>
<feature type="short sequence motif" description="'HIGH' region" evidence="8">
    <location>
        <begin position="152"/>
        <end position="162"/>
    </location>
</feature>
<comment type="catalytic activity">
    <reaction evidence="7 8">
        <text>tRNA(Arg) + L-arginine + ATP = L-arginyl-tRNA(Arg) + AMP + diphosphate</text>
        <dbReference type="Rhea" id="RHEA:20301"/>
        <dbReference type="Rhea" id="RHEA-COMP:9658"/>
        <dbReference type="Rhea" id="RHEA-COMP:9673"/>
        <dbReference type="ChEBI" id="CHEBI:30616"/>
        <dbReference type="ChEBI" id="CHEBI:32682"/>
        <dbReference type="ChEBI" id="CHEBI:33019"/>
        <dbReference type="ChEBI" id="CHEBI:78442"/>
        <dbReference type="ChEBI" id="CHEBI:78513"/>
        <dbReference type="ChEBI" id="CHEBI:456215"/>
        <dbReference type="EC" id="6.1.1.19"/>
    </reaction>
</comment>
<proteinExistence type="inferred from homology"/>
<keyword evidence="2 8" id="KW-0436">Ligase</keyword>
<dbReference type="GO" id="GO:0004814">
    <property type="term" value="F:arginine-tRNA ligase activity"/>
    <property type="evidence" value="ECO:0007669"/>
    <property type="project" value="UniProtKB-UniRule"/>
</dbReference>
<evidence type="ECO:0000256" key="7">
    <source>
        <dbReference type="ARBA" id="ARBA00049339"/>
    </source>
</evidence>
<dbReference type="STRING" id="1503961.SAMN05421736_106160"/>
<comment type="similarity">
    <text evidence="1 8 9">Belongs to the class-I aminoacyl-tRNA synthetase family.</text>
</comment>